<accession>A0A9W3C3E4</accession>
<dbReference type="PROSITE" id="PS51375">
    <property type="entry name" value="PPR"/>
    <property type="match status" value="2"/>
</dbReference>
<proteinExistence type="predicted"/>
<dbReference type="InterPro" id="IPR011990">
    <property type="entry name" value="TPR-like_helical_dom_sf"/>
</dbReference>
<reference evidence="3" key="1">
    <citation type="journal article" date="2019" name="Database">
        <title>The radish genome database (RadishGD): an integrated information resource for radish genomics.</title>
        <authorList>
            <person name="Yu H.J."/>
            <person name="Baek S."/>
            <person name="Lee Y.J."/>
            <person name="Cho A."/>
            <person name="Mun J.H."/>
        </authorList>
    </citation>
    <scope>NUCLEOTIDE SEQUENCE [LARGE SCALE GENOMIC DNA]</scope>
    <source>
        <strain evidence="3">cv. WK10039</strain>
    </source>
</reference>
<keyword evidence="1" id="KW-0677">Repeat</keyword>
<dbReference type="Proteomes" id="UP000504610">
    <property type="component" value="Chromosome 6"/>
</dbReference>
<dbReference type="PANTHER" id="PTHR47493">
    <property type="entry name" value="OS08G0520200 PROTEIN"/>
    <property type="match status" value="1"/>
</dbReference>
<dbReference type="GeneID" id="130497113"/>
<evidence type="ECO:0000313" key="4">
    <source>
        <dbReference type="RefSeq" id="XP_056846079.1"/>
    </source>
</evidence>
<sequence>MSFVVMENLTAQFLPPPLWNSNTRFLTSLIAKPNLISLRRSLPPLSLDCSAEDHPTQSTSLLNSLRRRLRHPGSCPLRLLQEDGDWSKDQFFAAIRFFRHSSRLHHILPVFDAWKKLEPSSRINEANYEKIISLLCAERSMMDEAVRALQSMTHDYKMNPSLRIYNSIIRGYADDGKFEEALSFLNGMKENGVSPETETYDGLIQGYGKRGMYDEIVSCVERMESEGCLRDGVTCNLLVREFARGGLLGRMERMYQSLMSRKMTLEPVTLVSMLEAYAEFGVLEKMEETYDKVMRFGICLDEELVRRLACVYIDNLMFSRLDDLGRGIRRSDLAWCLRGLSHACLVSRKGLDYVVKEMSEEAGRVPWSTSFANIVLLAYSKMGDFRSVELLLSQLQRRRGVKLDLVTVGIVFDLSVGVAGFDGTAVFMSWKKSGFLDKDAEMKTDPLVHAALGEGQFLRSCNEVMKQSLEESKSWTYQYLLEVVVKNQKIET</sequence>
<gene>
    <name evidence="4" type="primary">LOC130497113</name>
</gene>
<name>A0A9W3C3E4_RAPSA</name>
<evidence type="ECO:0000256" key="2">
    <source>
        <dbReference type="PROSITE-ProRule" id="PRU00708"/>
    </source>
</evidence>
<keyword evidence="3" id="KW-1185">Reference proteome</keyword>
<dbReference type="InterPro" id="IPR002885">
    <property type="entry name" value="PPR_rpt"/>
</dbReference>
<feature type="repeat" description="PPR" evidence="2">
    <location>
        <begin position="161"/>
        <end position="195"/>
    </location>
</feature>
<feature type="repeat" description="PPR" evidence="2">
    <location>
        <begin position="196"/>
        <end position="230"/>
    </location>
</feature>
<dbReference type="AlphaFoldDB" id="A0A9W3C3E4"/>
<dbReference type="RefSeq" id="XP_056846079.1">
    <property type="nucleotide sequence ID" value="XM_056990099.1"/>
</dbReference>
<protein>
    <submittedName>
        <fullName evidence="4">Pentatricopeptide repeat-containing protein At4g14190, chloroplastic-like</fullName>
    </submittedName>
</protein>
<dbReference type="NCBIfam" id="TIGR00756">
    <property type="entry name" value="PPR"/>
    <property type="match status" value="2"/>
</dbReference>
<dbReference type="KEGG" id="rsz:130497113"/>
<evidence type="ECO:0000313" key="3">
    <source>
        <dbReference type="Proteomes" id="UP000504610"/>
    </source>
</evidence>
<evidence type="ECO:0000256" key="1">
    <source>
        <dbReference type="ARBA" id="ARBA00022737"/>
    </source>
</evidence>
<dbReference type="Pfam" id="PF13041">
    <property type="entry name" value="PPR_2"/>
    <property type="match status" value="1"/>
</dbReference>
<reference evidence="4" key="2">
    <citation type="submission" date="2025-08" db="UniProtKB">
        <authorList>
            <consortium name="RefSeq"/>
        </authorList>
    </citation>
    <scope>IDENTIFICATION</scope>
    <source>
        <tissue evidence="4">Leaf</tissue>
    </source>
</reference>
<organism evidence="3 4">
    <name type="scientific">Raphanus sativus</name>
    <name type="common">Radish</name>
    <name type="synonym">Raphanus raphanistrum var. sativus</name>
    <dbReference type="NCBI Taxonomy" id="3726"/>
    <lineage>
        <taxon>Eukaryota</taxon>
        <taxon>Viridiplantae</taxon>
        <taxon>Streptophyta</taxon>
        <taxon>Embryophyta</taxon>
        <taxon>Tracheophyta</taxon>
        <taxon>Spermatophyta</taxon>
        <taxon>Magnoliopsida</taxon>
        <taxon>eudicotyledons</taxon>
        <taxon>Gunneridae</taxon>
        <taxon>Pentapetalae</taxon>
        <taxon>rosids</taxon>
        <taxon>malvids</taxon>
        <taxon>Brassicales</taxon>
        <taxon>Brassicaceae</taxon>
        <taxon>Brassiceae</taxon>
        <taxon>Raphanus</taxon>
    </lineage>
</organism>
<dbReference type="Gene3D" id="1.25.40.10">
    <property type="entry name" value="Tetratricopeptide repeat domain"/>
    <property type="match status" value="2"/>
</dbReference>
<dbReference type="Pfam" id="PF01535">
    <property type="entry name" value="PPR"/>
    <property type="match status" value="1"/>
</dbReference>
<dbReference type="PANTHER" id="PTHR47493:SF3">
    <property type="entry name" value="PENTACOTRIPEPTIDE-REPEAT REGION OF PRORP DOMAIN-CONTAINING PROTEIN"/>
    <property type="match status" value="1"/>
</dbReference>
<dbReference type="OrthoDB" id="185373at2759"/>